<dbReference type="InterPro" id="IPR001940">
    <property type="entry name" value="Peptidase_S1C"/>
</dbReference>
<feature type="domain" description="PDZ" evidence="6">
    <location>
        <begin position="296"/>
        <end position="352"/>
    </location>
</feature>
<reference evidence="7" key="1">
    <citation type="submission" date="2016-12" db="EMBL/GenBank/DDBJ databases">
        <authorList>
            <person name="Moulin L."/>
        </authorList>
    </citation>
    <scope>NUCLEOTIDE SEQUENCE [LARGE SCALE GENOMIC DNA]</scope>
    <source>
        <strain evidence="7">STM 7183</strain>
    </source>
</reference>
<comment type="caution">
    <text evidence="7">The sequence shown here is derived from an EMBL/GenBank/DDBJ whole genome shotgun (WGS) entry which is preliminary data.</text>
</comment>
<keyword evidence="5" id="KW-0732">Signal</keyword>
<dbReference type="InterPro" id="IPR001478">
    <property type="entry name" value="PDZ"/>
</dbReference>
<dbReference type="Pfam" id="PF13103">
    <property type="entry name" value="TonB_2"/>
    <property type="match status" value="1"/>
</dbReference>
<dbReference type="Proteomes" id="UP000195569">
    <property type="component" value="Unassembled WGS sequence"/>
</dbReference>
<keyword evidence="4" id="KW-0720">Serine protease</keyword>
<sequence>MLLQKRVRRALRTIALAVVVGISGSLPAAMAADVIQPPPGKADAVSVGSGESEPGGFPAIVDRYGPAVVSVIAQSRQKPPAVEVVDPADPLVAFFNTSPPTMRPMTGHFPGVMTGAGSGFIASADGLILTTAHVIDHARDVTVTMTDHRAYKAKVLSVDTASDVAILKIDATNLPVVRLGDASHVLVGEPVLAIGTTSAGDNVVAVGIVSAVPTTLVNGQRLTFFQTEVATNPDNSGGPLFNRAGQVIGIGVQMHPDVDGHTGITFAIPVDAANVLLKTLQSRQERPVGRVPDSLGLDVQDVSTGVAAALGLPQPSGVLVNAVKPESPAAVAGIVPGDVIVQIGDGAIGNATAFLENVAKLRPGGTTAVQLVRARQPMSVAVTILDARSVGSRHADTVGGGDRLGQVTHPVDRAEKNRTEKPARDAHPDLMANEVQAPSAQLDQYQVAVAQRIEKSNPSDVLHGNPQAMLRSVVVVSFVVDRDGHVIESSVYRTNGDGDAESIALASLRRSSPLPQPPAQLLNGRGQLELFEDWLFNDNRKFQLRELTPPQAQTLN</sequence>
<keyword evidence="2" id="KW-0645">Protease</keyword>
<dbReference type="Gene3D" id="2.40.10.120">
    <property type="match status" value="1"/>
</dbReference>
<dbReference type="PRINTS" id="PR00834">
    <property type="entry name" value="PROTEASES2C"/>
</dbReference>
<keyword evidence="3" id="KW-0378">Hydrolase</keyword>
<evidence type="ECO:0000256" key="1">
    <source>
        <dbReference type="ARBA" id="ARBA00010541"/>
    </source>
</evidence>
<dbReference type="InterPro" id="IPR036034">
    <property type="entry name" value="PDZ_sf"/>
</dbReference>
<organism evidence="7 8">
    <name type="scientific">Paraburkholderia piptadeniae</name>
    <dbReference type="NCBI Taxonomy" id="1701573"/>
    <lineage>
        <taxon>Bacteria</taxon>
        <taxon>Pseudomonadati</taxon>
        <taxon>Pseudomonadota</taxon>
        <taxon>Betaproteobacteria</taxon>
        <taxon>Burkholderiales</taxon>
        <taxon>Burkholderiaceae</taxon>
        <taxon>Paraburkholderia</taxon>
    </lineage>
</organism>
<dbReference type="InterPro" id="IPR009003">
    <property type="entry name" value="Peptidase_S1_PA"/>
</dbReference>
<feature type="signal peptide" evidence="5">
    <location>
        <begin position="1"/>
        <end position="31"/>
    </location>
</feature>
<dbReference type="Pfam" id="PF13180">
    <property type="entry name" value="PDZ_2"/>
    <property type="match status" value="1"/>
</dbReference>
<comment type="similarity">
    <text evidence="1">Belongs to the peptidase S1C family.</text>
</comment>
<dbReference type="OrthoDB" id="277520at2"/>
<protein>
    <submittedName>
        <fullName evidence="7">Peptidase S1 and S6 chymotrypsin/Hap</fullName>
    </submittedName>
</protein>
<gene>
    <name evidence="7" type="ORF">BN2476_110152</name>
</gene>
<dbReference type="Gene3D" id="2.30.42.10">
    <property type="match status" value="1"/>
</dbReference>
<proteinExistence type="inferred from homology"/>
<evidence type="ECO:0000256" key="2">
    <source>
        <dbReference type="ARBA" id="ARBA00022670"/>
    </source>
</evidence>
<dbReference type="SUPFAM" id="SSF50156">
    <property type="entry name" value="PDZ domain-like"/>
    <property type="match status" value="1"/>
</dbReference>
<evidence type="ECO:0000256" key="5">
    <source>
        <dbReference type="SAM" id="SignalP"/>
    </source>
</evidence>
<dbReference type="SMART" id="SM00228">
    <property type="entry name" value="PDZ"/>
    <property type="match status" value="1"/>
</dbReference>
<dbReference type="SUPFAM" id="SSF50494">
    <property type="entry name" value="Trypsin-like serine proteases"/>
    <property type="match status" value="1"/>
</dbReference>
<dbReference type="EMBL" id="CYGY02000011">
    <property type="protein sequence ID" value="SIT37194.1"/>
    <property type="molecule type" value="Genomic_DNA"/>
</dbReference>
<dbReference type="PANTHER" id="PTHR22939:SF129">
    <property type="entry name" value="SERINE PROTEASE HTRA2, MITOCHONDRIAL"/>
    <property type="match status" value="1"/>
</dbReference>
<dbReference type="GO" id="GO:0004252">
    <property type="term" value="F:serine-type endopeptidase activity"/>
    <property type="evidence" value="ECO:0007669"/>
    <property type="project" value="InterPro"/>
</dbReference>
<name>A0A1N7RQ24_9BURK</name>
<dbReference type="PANTHER" id="PTHR22939">
    <property type="entry name" value="SERINE PROTEASE FAMILY S1C HTRA-RELATED"/>
    <property type="match status" value="1"/>
</dbReference>
<dbReference type="Pfam" id="PF13365">
    <property type="entry name" value="Trypsin_2"/>
    <property type="match status" value="1"/>
</dbReference>
<evidence type="ECO:0000256" key="3">
    <source>
        <dbReference type="ARBA" id="ARBA00022801"/>
    </source>
</evidence>
<keyword evidence="8" id="KW-1185">Reference proteome</keyword>
<feature type="chain" id="PRO_5013088721" evidence="5">
    <location>
        <begin position="32"/>
        <end position="556"/>
    </location>
</feature>
<dbReference type="Gene3D" id="3.30.1150.10">
    <property type="match status" value="1"/>
</dbReference>
<dbReference type="GO" id="GO:0006508">
    <property type="term" value="P:proteolysis"/>
    <property type="evidence" value="ECO:0007669"/>
    <property type="project" value="UniProtKB-KW"/>
</dbReference>
<dbReference type="AlphaFoldDB" id="A0A1N7RQ24"/>
<accession>A0A1N7RQ24</accession>
<evidence type="ECO:0000313" key="7">
    <source>
        <dbReference type="EMBL" id="SIT37194.1"/>
    </source>
</evidence>
<dbReference type="SUPFAM" id="SSF74653">
    <property type="entry name" value="TolA/TonB C-terminal domain"/>
    <property type="match status" value="1"/>
</dbReference>
<evidence type="ECO:0000313" key="8">
    <source>
        <dbReference type="Proteomes" id="UP000195569"/>
    </source>
</evidence>
<dbReference type="PROSITE" id="PS50106">
    <property type="entry name" value="PDZ"/>
    <property type="match status" value="1"/>
</dbReference>
<evidence type="ECO:0000259" key="6">
    <source>
        <dbReference type="PROSITE" id="PS50106"/>
    </source>
</evidence>
<evidence type="ECO:0000256" key="4">
    <source>
        <dbReference type="ARBA" id="ARBA00022825"/>
    </source>
</evidence>